<keyword evidence="7 9" id="KW-0472">Membrane</keyword>
<evidence type="ECO:0000256" key="8">
    <source>
        <dbReference type="ARBA" id="ARBA00045912"/>
    </source>
</evidence>
<evidence type="ECO:0000256" key="3">
    <source>
        <dbReference type="ARBA" id="ARBA00010288"/>
    </source>
</evidence>
<evidence type="ECO:0000256" key="7">
    <source>
        <dbReference type="ARBA" id="ARBA00023136"/>
    </source>
</evidence>
<dbReference type="GO" id="GO:0034203">
    <property type="term" value="P:glycolipid translocation"/>
    <property type="evidence" value="ECO:0007669"/>
    <property type="project" value="TreeGrafter"/>
</dbReference>
<comment type="function">
    <text evidence="8 9">Intramembrane glycolipid transporter that operates in the biosynthetic pathway of dolichol-linked oligosaccharides, the glycan precursors employed in protein asparagine (N)-glycosylation. The sequential addition of sugars to dolichol pyrophosphate produces dolichol-linked oligosaccharides containing fourteen sugars, including two GlcNAcs, nine mannoses and three glucoses. Once assembled, the oligosaccharide is transferred from the lipid to nascent proteins by oligosaccharyltransferases. The assembly of dolichol-linked oligosaccharides begins on the cytosolic side of the endoplasmic reticulum membrane and finishes in its lumen. RFT1 could mediate the translocation of the cytosolically oriented intermediate DolPP-GlcNAc2Man5, produced by ALG11, into the ER lumen where dolichol-linked oligosaccharides assembly continues. However, the intramembrane lipid transporter activity could not be confirmed in vitro.</text>
</comment>
<dbReference type="PANTHER" id="PTHR13117">
    <property type="entry name" value="ENDOPLASMIC RETICULUM MULTISPAN TRANSMEMBRANE PROTEIN-RELATED"/>
    <property type="match status" value="1"/>
</dbReference>
<name>A0A8S3VBR6_MYTED</name>
<organism evidence="11 12">
    <name type="scientific">Mytilus edulis</name>
    <name type="common">Blue mussel</name>
    <dbReference type="NCBI Taxonomy" id="6550"/>
    <lineage>
        <taxon>Eukaryota</taxon>
        <taxon>Metazoa</taxon>
        <taxon>Spiralia</taxon>
        <taxon>Lophotrochozoa</taxon>
        <taxon>Mollusca</taxon>
        <taxon>Bivalvia</taxon>
        <taxon>Autobranchia</taxon>
        <taxon>Pteriomorphia</taxon>
        <taxon>Mytilida</taxon>
        <taxon>Mytiloidea</taxon>
        <taxon>Mytilidae</taxon>
        <taxon>Mytilinae</taxon>
        <taxon>Mytilus</taxon>
    </lineage>
</organism>
<sequence>MDKTVTVRIDDVDVKVEPDSGADVNKNQLRIPDNRPPFNSKKLAIDKGFKHYQVTPGRQIANKEVNLFRKPINKTQQITKLKKKNTKTAKQEINRRYHSNLYEEIDKRDRQCKEKIKGLYLLYTTVLFLGTEAFDNASLSKIEGKTWRQVINLMWLTVPLTWLLSCICIGVWLYVWKCPDPEIIPNYYVGVISYAMAAVIATLARPHFTVAVSNFFTGLRVGAVAVGESFKVLIAVILLWSRPEWGITCFAVGQIIGEILYVITYYTFFWIYVNTGDEVDKNFAFQSTRDFFPKWSETKPFLNERMAMLTQSVFRQSLLKIFLTEGEKYVMTIFGVLSLADQGVYGIVNNLGSMIPRFVFQPVEESGRVFFSQLLLRGKKFVEQPKDEAVLAYQVLKHLLRVMLVIGSIILVFGNNYAFLLLDLYGGEHISEGSGPYILKWFCVYVLILAINGIMECFHFALMNVAETDSYNKKMLLFSVVSLVSTLLIPQYFGGAGFIIANIVSMMTRIFYSILFIREFYHGTEYRPLKSLIPSIPFCISLIISSLIMKLSESFFCCDQGLIFRLVHVGIGGLSLLGVIGVIYFTETDVSDFVIKHYRKTKAEKREAEERKKAEEAKKREENGKKSEEDKKLE</sequence>
<dbReference type="InterPro" id="IPR007594">
    <property type="entry name" value="RFT1"/>
</dbReference>
<feature type="transmembrane region" description="Helical" evidence="9">
    <location>
        <begin position="399"/>
        <end position="418"/>
    </location>
</feature>
<evidence type="ECO:0000256" key="5">
    <source>
        <dbReference type="ARBA" id="ARBA00022824"/>
    </source>
</evidence>
<evidence type="ECO:0000256" key="2">
    <source>
        <dbReference type="ARBA" id="ARBA00004922"/>
    </source>
</evidence>
<comment type="subcellular location">
    <subcellularLocation>
        <location evidence="1 9">Endoplasmic reticulum membrane</location>
        <topology evidence="1 9">Multi-pass membrane protein</topology>
    </subcellularLocation>
</comment>
<feature type="transmembrane region" description="Helical" evidence="9">
    <location>
        <begin position="499"/>
        <end position="517"/>
    </location>
</feature>
<comment type="caution">
    <text evidence="11">The sequence shown here is derived from an EMBL/GenBank/DDBJ whole genome shotgun (WGS) entry which is preliminary data.</text>
</comment>
<evidence type="ECO:0000256" key="10">
    <source>
        <dbReference type="SAM" id="MobiDB-lite"/>
    </source>
</evidence>
<evidence type="ECO:0000256" key="4">
    <source>
        <dbReference type="ARBA" id="ARBA00022692"/>
    </source>
</evidence>
<proteinExistence type="inferred from homology"/>
<dbReference type="Proteomes" id="UP000683360">
    <property type="component" value="Unassembled WGS sequence"/>
</dbReference>
<feature type="transmembrane region" description="Helical" evidence="9">
    <location>
        <begin position="154"/>
        <end position="175"/>
    </location>
</feature>
<feature type="compositionally biased region" description="Basic and acidic residues" evidence="10">
    <location>
        <begin position="604"/>
        <end position="634"/>
    </location>
</feature>
<feature type="transmembrane region" description="Helical" evidence="9">
    <location>
        <begin position="187"/>
        <end position="208"/>
    </location>
</feature>
<keyword evidence="5" id="KW-0256">Endoplasmic reticulum</keyword>
<dbReference type="OrthoDB" id="9979195at2759"/>
<dbReference type="EMBL" id="CAJPWZ010003251">
    <property type="protein sequence ID" value="CAG2254741.1"/>
    <property type="molecule type" value="Genomic_DNA"/>
</dbReference>
<comment type="similarity">
    <text evidence="3 9">Belongs to the RFT1 family.</text>
</comment>
<protein>
    <recommendedName>
        <fullName evidence="9">Protein RFT1 homolog</fullName>
    </recommendedName>
</protein>
<keyword evidence="4 9" id="KW-0812">Transmembrane</keyword>
<evidence type="ECO:0000256" key="9">
    <source>
        <dbReference type="RuleBase" id="RU365067"/>
    </source>
</evidence>
<evidence type="ECO:0000313" key="11">
    <source>
        <dbReference type="EMBL" id="CAG2254741.1"/>
    </source>
</evidence>
<dbReference type="GO" id="GO:0006488">
    <property type="term" value="P:dolichol-linked oligosaccharide biosynthetic process"/>
    <property type="evidence" value="ECO:0007669"/>
    <property type="project" value="InterPro"/>
</dbReference>
<reference evidence="11" key="1">
    <citation type="submission" date="2021-03" db="EMBL/GenBank/DDBJ databases">
        <authorList>
            <person name="Bekaert M."/>
        </authorList>
    </citation>
    <scope>NUCLEOTIDE SEQUENCE</scope>
</reference>
<feature type="transmembrane region" description="Helical" evidence="9">
    <location>
        <begin position="247"/>
        <end position="273"/>
    </location>
</feature>
<keyword evidence="12" id="KW-1185">Reference proteome</keyword>
<keyword evidence="6 9" id="KW-1133">Transmembrane helix</keyword>
<feature type="transmembrane region" description="Helical" evidence="9">
    <location>
        <begin position="529"/>
        <end position="551"/>
    </location>
</feature>
<dbReference type="GO" id="GO:0005789">
    <property type="term" value="C:endoplasmic reticulum membrane"/>
    <property type="evidence" value="ECO:0007669"/>
    <property type="project" value="UniProtKB-SubCell"/>
</dbReference>
<feature type="transmembrane region" description="Helical" evidence="9">
    <location>
        <begin position="220"/>
        <end position="240"/>
    </location>
</feature>
<dbReference type="Pfam" id="PF04506">
    <property type="entry name" value="Rft-1"/>
    <property type="match status" value="1"/>
</dbReference>
<dbReference type="AlphaFoldDB" id="A0A8S3VBR6"/>
<feature type="transmembrane region" description="Helical" evidence="9">
    <location>
        <begin position="438"/>
        <end position="463"/>
    </location>
</feature>
<evidence type="ECO:0000313" key="12">
    <source>
        <dbReference type="Proteomes" id="UP000683360"/>
    </source>
</evidence>
<evidence type="ECO:0000256" key="6">
    <source>
        <dbReference type="ARBA" id="ARBA00022989"/>
    </source>
</evidence>
<feature type="transmembrane region" description="Helical" evidence="9">
    <location>
        <begin position="475"/>
        <end position="493"/>
    </location>
</feature>
<comment type="pathway">
    <text evidence="2">Protein modification; protein glycosylation.</text>
</comment>
<evidence type="ECO:0000256" key="1">
    <source>
        <dbReference type="ARBA" id="ARBA00004477"/>
    </source>
</evidence>
<feature type="transmembrane region" description="Helical" evidence="9">
    <location>
        <begin position="563"/>
        <end position="586"/>
    </location>
</feature>
<gene>
    <name evidence="11" type="ORF">MEDL_66193</name>
</gene>
<accession>A0A8S3VBR6</accession>
<dbReference type="PANTHER" id="PTHR13117:SF5">
    <property type="entry name" value="PROTEIN RFT1 HOMOLOG"/>
    <property type="match status" value="1"/>
</dbReference>
<feature type="region of interest" description="Disordered" evidence="10">
    <location>
        <begin position="602"/>
        <end position="634"/>
    </location>
</feature>